<proteinExistence type="predicted"/>
<keyword evidence="2" id="KW-1185">Reference proteome</keyword>
<protein>
    <submittedName>
        <fullName evidence="1">Uncharacterized protein</fullName>
    </submittedName>
</protein>
<dbReference type="EMBL" id="JACEGQ020000005">
    <property type="protein sequence ID" value="KAH8507843.1"/>
    <property type="molecule type" value="Genomic_DNA"/>
</dbReference>
<evidence type="ECO:0000313" key="1">
    <source>
        <dbReference type="EMBL" id="KAH8507843.1"/>
    </source>
</evidence>
<name>A0A8T2YRR2_POPDE</name>
<evidence type="ECO:0000313" key="2">
    <source>
        <dbReference type="Proteomes" id="UP000807159"/>
    </source>
</evidence>
<organism evidence="1 2">
    <name type="scientific">Populus deltoides</name>
    <name type="common">Eastern poplar</name>
    <name type="synonym">Eastern cottonwood</name>
    <dbReference type="NCBI Taxonomy" id="3696"/>
    <lineage>
        <taxon>Eukaryota</taxon>
        <taxon>Viridiplantae</taxon>
        <taxon>Streptophyta</taxon>
        <taxon>Embryophyta</taxon>
        <taxon>Tracheophyta</taxon>
        <taxon>Spermatophyta</taxon>
        <taxon>Magnoliopsida</taxon>
        <taxon>eudicotyledons</taxon>
        <taxon>Gunneridae</taxon>
        <taxon>Pentapetalae</taxon>
        <taxon>rosids</taxon>
        <taxon>fabids</taxon>
        <taxon>Malpighiales</taxon>
        <taxon>Salicaceae</taxon>
        <taxon>Saliceae</taxon>
        <taxon>Populus</taxon>
    </lineage>
</organism>
<sequence>MIPRGPLGRLVASMWWKVVVPNEDGVEKVDVPNRGNGVDVDDEVAVPNREELVFDVEEEIKCGTARRKGCAHSQSKIKELMQVN</sequence>
<reference evidence="1" key="1">
    <citation type="journal article" date="2021" name="J. Hered.">
        <title>Genome Assembly of Salicaceae Populus deltoides (Eastern Cottonwood) I-69 Based on Nanopore Sequencing and Hi-C Technologies.</title>
        <authorList>
            <person name="Bai S."/>
            <person name="Wu H."/>
            <person name="Zhang J."/>
            <person name="Pan Z."/>
            <person name="Zhao W."/>
            <person name="Li Z."/>
            <person name="Tong C."/>
        </authorList>
    </citation>
    <scope>NUCLEOTIDE SEQUENCE</scope>
    <source>
        <tissue evidence="1">Leaf</tissue>
    </source>
</reference>
<dbReference type="Proteomes" id="UP000807159">
    <property type="component" value="Chromosome 5"/>
</dbReference>
<accession>A0A8T2YRR2</accession>
<dbReference type="AlphaFoldDB" id="A0A8T2YRR2"/>
<comment type="caution">
    <text evidence="1">The sequence shown here is derived from an EMBL/GenBank/DDBJ whole genome shotgun (WGS) entry which is preliminary data.</text>
</comment>
<gene>
    <name evidence="1" type="ORF">H0E87_010124</name>
</gene>